<keyword evidence="3" id="KW-1185">Reference proteome</keyword>
<sequence>MRHNRRRVRPRQRPGRQTKSDIASSGSGNNGSSLSYSYSSSGCITKHAPYPTALYPASILPRSIDMCRSRNTDSHSRQCPPRRGQQLLSASEADQRRIFGGEIGENISLCYPMLMVVMDLFGDLDYVDP</sequence>
<name>A0A164ZZ59_XYLHT</name>
<feature type="region of interest" description="Disordered" evidence="1">
    <location>
        <begin position="69"/>
        <end position="90"/>
    </location>
</feature>
<proteinExistence type="predicted"/>
<gene>
    <name evidence="2" type="ORF">L228DRAFT_271051</name>
</gene>
<accession>A0A164ZZ59</accession>
<evidence type="ECO:0000313" key="3">
    <source>
        <dbReference type="Proteomes" id="UP000076632"/>
    </source>
</evidence>
<dbReference type="AlphaFoldDB" id="A0A164ZZ59"/>
<feature type="compositionally biased region" description="Basic residues" evidence="1">
    <location>
        <begin position="1"/>
        <end position="16"/>
    </location>
</feature>
<protein>
    <submittedName>
        <fullName evidence="2">Uncharacterized protein</fullName>
    </submittedName>
</protein>
<evidence type="ECO:0000256" key="1">
    <source>
        <dbReference type="SAM" id="MobiDB-lite"/>
    </source>
</evidence>
<dbReference type="OrthoDB" id="4147798at2759"/>
<dbReference type="GeneID" id="28900614"/>
<organism evidence="2 3">
    <name type="scientific">Xylona heveae (strain CBS 132557 / TC161)</name>
    <dbReference type="NCBI Taxonomy" id="1328760"/>
    <lineage>
        <taxon>Eukaryota</taxon>
        <taxon>Fungi</taxon>
        <taxon>Dikarya</taxon>
        <taxon>Ascomycota</taxon>
        <taxon>Pezizomycotina</taxon>
        <taxon>Xylonomycetes</taxon>
        <taxon>Xylonales</taxon>
        <taxon>Xylonaceae</taxon>
        <taxon>Xylona</taxon>
    </lineage>
</organism>
<dbReference type="RefSeq" id="XP_018185286.1">
    <property type="nucleotide sequence ID" value="XM_018335477.1"/>
</dbReference>
<dbReference type="Proteomes" id="UP000076632">
    <property type="component" value="Unassembled WGS sequence"/>
</dbReference>
<evidence type="ECO:0000313" key="2">
    <source>
        <dbReference type="EMBL" id="KZF19731.1"/>
    </source>
</evidence>
<feature type="compositionally biased region" description="Low complexity" evidence="1">
    <location>
        <begin position="24"/>
        <end position="40"/>
    </location>
</feature>
<feature type="region of interest" description="Disordered" evidence="1">
    <location>
        <begin position="1"/>
        <end position="40"/>
    </location>
</feature>
<dbReference type="InParanoid" id="A0A164ZZ59"/>
<dbReference type="EMBL" id="KV407465">
    <property type="protein sequence ID" value="KZF19731.1"/>
    <property type="molecule type" value="Genomic_DNA"/>
</dbReference>
<reference evidence="2 3" key="1">
    <citation type="journal article" date="2016" name="Fungal Biol.">
        <title>The genome of Xylona heveae provides a window into fungal endophytism.</title>
        <authorList>
            <person name="Gazis R."/>
            <person name="Kuo A."/>
            <person name="Riley R."/>
            <person name="LaButti K."/>
            <person name="Lipzen A."/>
            <person name="Lin J."/>
            <person name="Amirebrahimi M."/>
            <person name="Hesse C.N."/>
            <person name="Spatafora J.W."/>
            <person name="Henrissat B."/>
            <person name="Hainaut M."/>
            <person name="Grigoriev I.V."/>
            <person name="Hibbett D.S."/>
        </authorList>
    </citation>
    <scope>NUCLEOTIDE SEQUENCE [LARGE SCALE GENOMIC DNA]</scope>
    <source>
        <strain evidence="2 3">TC161</strain>
    </source>
</reference>